<comment type="caution">
    <text evidence="2">The sequence shown here is derived from an EMBL/GenBank/DDBJ whole genome shotgun (WGS) entry which is preliminary data.</text>
</comment>
<reference evidence="2" key="2">
    <citation type="journal article" date="2021" name="Genome Biol. Evol.">
        <title>Developing a high-quality reference genome for a parasitic bivalve with doubly uniparental inheritance (Bivalvia: Unionida).</title>
        <authorList>
            <person name="Smith C.H."/>
        </authorList>
    </citation>
    <scope>NUCLEOTIDE SEQUENCE</scope>
    <source>
        <strain evidence="2">CHS0354</strain>
        <tissue evidence="2">Mantle</tissue>
    </source>
</reference>
<dbReference type="Proteomes" id="UP001195483">
    <property type="component" value="Unassembled WGS sequence"/>
</dbReference>
<sequence>MIYKLPLSLLFIIGSYCIQTQDMNNHKKDVVEDNSSFSLNDTLMEISEEKDSITAGNSRCKQGHKCGRHGGTYYSWCETDYDWEYCCTGKCVPFKTSLRCQSGLDFAICGNPGTRTAIGTSCLPSHPCGAHGVTPFNFFIRKFYWCYTDHLKNWDRCCHPLAKCHFYGYWDGYKCNTGLLINDGAFRRCVPLNMQCTDC</sequence>
<name>A0AAE0W5B9_9BIVA</name>
<organism evidence="2 3">
    <name type="scientific">Potamilus streckersoni</name>
    <dbReference type="NCBI Taxonomy" id="2493646"/>
    <lineage>
        <taxon>Eukaryota</taxon>
        <taxon>Metazoa</taxon>
        <taxon>Spiralia</taxon>
        <taxon>Lophotrochozoa</taxon>
        <taxon>Mollusca</taxon>
        <taxon>Bivalvia</taxon>
        <taxon>Autobranchia</taxon>
        <taxon>Heteroconchia</taxon>
        <taxon>Palaeoheterodonta</taxon>
        <taxon>Unionida</taxon>
        <taxon>Unionoidea</taxon>
        <taxon>Unionidae</taxon>
        <taxon>Ambleminae</taxon>
        <taxon>Lampsilini</taxon>
        <taxon>Potamilus</taxon>
    </lineage>
</organism>
<gene>
    <name evidence="2" type="ORF">CHS0354_024975</name>
</gene>
<keyword evidence="3" id="KW-1185">Reference proteome</keyword>
<dbReference type="EMBL" id="JAEAOA010001484">
    <property type="protein sequence ID" value="KAK3602653.1"/>
    <property type="molecule type" value="Genomic_DNA"/>
</dbReference>
<evidence type="ECO:0000313" key="2">
    <source>
        <dbReference type="EMBL" id="KAK3602653.1"/>
    </source>
</evidence>
<keyword evidence="1" id="KW-0732">Signal</keyword>
<reference evidence="2" key="3">
    <citation type="submission" date="2023-05" db="EMBL/GenBank/DDBJ databases">
        <authorList>
            <person name="Smith C.H."/>
        </authorList>
    </citation>
    <scope>NUCLEOTIDE SEQUENCE</scope>
    <source>
        <strain evidence="2">CHS0354</strain>
        <tissue evidence="2">Mantle</tissue>
    </source>
</reference>
<dbReference type="AlphaFoldDB" id="A0AAE0W5B9"/>
<accession>A0AAE0W5B9</accession>
<evidence type="ECO:0000313" key="3">
    <source>
        <dbReference type="Proteomes" id="UP001195483"/>
    </source>
</evidence>
<proteinExistence type="predicted"/>
<protein>
    <submittedName>
        <fullName evidence="2">Uncharacterized protein</fullName>
    </submittedName>
</protein>
<feature type="signal peptide" evidence="1">
    <location>
        <begin position="1"/>
        <end position="17"/>
    </location>
</feature>
<evidence type="ECO:0000256" key="1">
    <source>
        <dbReference type="SAM" id="SignalP"/>
    </source>
</evidence>
<feature type="chain" id="PRO_5042249228" evidence="1">
    <location>
        <begin position="18"/>
        <end position="199"/>
    </location>
</feature>
<reference evidence="2" key="1">
    <citation type="journal article" date="2021" name="Genome Biol. Evol.">
        <title>A High-Quality Reference Genome for a Parasitic Bivalve with Doubly Uniparental Inheritance (Bivalvia: Unionida).</title>
        <authorList>
            <person name="Smith C.H."/>
        </authorList>
    </citation>
    <scope>NUCLEOTIDE SEQUENCE</scope>
    <source>
        <strain evidence="2">CHS0354</strain>
    </source>
</reference>